<name>G8R6K3_OWEHD</name>
<dbReference type="Pfam" id="PF01743">
    <property type="entry name" value="PolyA_pol"/>
    <property type="match status" value="1"/>
</dbReference>
<dbReference type="Gene3D" id="3.30.460.10">
    <property type="entry name" value="Beta Polymerase, domain 2"/>
    <property type="match status" value="1"/>
</dbReference>
<evidence type="ECO:0000313" key="16">
    <source>
        <dbReference type="Proteomes" id="UP000005631"/>
    </source>
</evidence>
<comment type="cofactor">
    <cofactor evidence="1">
        <name>Mg(2+)</name>
        <dbReference type="ChEBI" id="CHEBI:18420"/>
    </cofactor>
</comment>
<dbReference type="GO" id="GO:0046872">
    <property type="term" value="F:metal ion binding"/>
    <property type="evidence" value="ECO:0007669"/>
    <property type="project" value="UniProtKB-KW"/>
</dbReference>
<dbReference type="InterPro" id="IPR050124">
    <property type="entry name" value="tRNA_CCA-adding_enzyme"/>
</dbReference>
<dbReference type="SUPFAM" id="SSF81301">
    <property type="entry name" value="Nucleotidyltransferase"/>
    <property type="match status" value="1"/>
</dbReference>
<dbReference type="InterPro" id="IPR003607">
    <property type="entry name" value="HD/PDEase_dom"/>
</dbReference>
<evidence type="ECO:0000259" key="12">
    <source>
        <dbReference type="Pfam" id="PF01743"/>
    </source>
</evidence>
<evidence type="ECO:0000256" key="4">
    <source>
        <dbReference type="ARBA" id="ARBA00022695"/>
    </source>
</evidence>
<keyword evidence="5" id="KW-0479">Metal-binding</keyword>
<proteinExistence type="inferred from homology"/>
<keyword evidence="6" id="KW-0547">Nucleotide-binding</keyword>
<dbReference type="Pfam" id="PF12627">
    <property type="entry name" value="PolyA_pol_RNAbd"/>
    <property type="match status" value="1"/>
</dbReference>
<evidence type="ECO:0000313" key="15">
    <source>
        <dbReference type="EMBL" id="AEV34466.1"/>
    </source>
</evidence>
<dbReference type="PANTHER" id="PTHR47545:SF1">
    <property type="entry name" value="MULTIFUNCTIONAL CCA PROTEIN"/>
    <property type="match status" value="1"/>
</dbReference>
<keyword evidence="3" id="KW-0819">tRNA processing</keyword>
<dbReference type="Pfam" id="PF01966">
    <property type="entry name" value="HD"/>
    <property type="match status" value="1"/>
</dbReference>
<dbReference type="InterPro" id="IPR006675">
    <property type="entry name" value="HDIG_dom"/>
</dbReference>
<dbReference type="STRING" id="926562.Oweho_3518"/>
<keyword evidence="16" id="KW-1185">Reference proteome</keyword>
<dbReference type="NCBIfam" id="TIGR00277">
    <property type="entry name" value="HDIG"/>
    <property type="match status" value="1"/>
</dbReference>
<protein>
    <submittedName>
        <fullName evidence="15">Putative domain HDIG-containing protein</fullName>
    </submittedName>
</protein>
<keyword evidence="9" id="KW-0460">Magnesium</keyword>
<evidence type="ECO:0000256" key="10">
    <source>
        <dbReference type="ARBA" id="ARBA00022884"/>
    </source>
</evidence>
<keyword evidence="8" id="KW-0067">ATP-binding</keyword>
<dbReference type="RefSeq" id="WP_014203813.1">
    <property type="nucleotide sequence ID" value="NC_016599.1"/>
</dbReference>
<dbReference type="CDD" id="cd05398">
    <property type="entry name" value="NT_ClassII-CCAase"/>
    <property type="match status" value="1"/>
</dbReference>
<dbReference type="GO" id="GO:0003723">
    <property type="term" value="F:RNA binding"/>
    <property type="evidence" value="ECO:0007669"/>
    <property type="project" value="UniProtKB-KW"/>
</dbReference>
<reference evidence="15 16" key="1">
    <citation type="journal article" date="2012" name="Stand. Genomic Sci.">
        <title>Genome sequence of the orange-pigmented seawater bacterium Owenweeksia hongkongensis type strain (UST20020801(T)).</title>
        <authorList>
            <person name="Riedel T."/>
            <person name="Held B."/>
            <person name="Nolan M."/>
            <person name="Lucas S."/>
            <person name="Lapidus A."/>
            <person name="Tice H."/>
            <person name="Del Rio T.G."/>
            <person name="Cheng J.F."/>
            <person name="Han C."/>
            <person name="Tapia R."/>
            <person name="Goodwin L.A."/>
            <person name="Pitluck S."/>
            <person name="Liolios K."/>
            <person name="Mavromatis K."/>
            <person name="Pagani I."/>
            <person name="Ivanova N."/>
            <person name="Mikhailova N."/>
            <person name="Pati A."/>
            <person name="Chen A."/>
            <person name="Palaniappan K."/>
            <person name="Rohde M."/>
            <person name="Tindall B.J."/>
            <person name="Detter J.C."/>
            <person name="Goker M."/>
            <person name="Woyke T."/>
            <person name="Bristow J."/>
            <person name="Eisen J.A."/>
            <person name="Markowitz V."/>
            <person name="Hugenholtz P."/>
            <person name="Klenk H.P."/>
            <person name="Kyrpides N.C."/>
        </authorList>
    </citation>
    <scope>NUCLEOTIDE SEQUENCE</scope>
    <source>
        <strain evidence="16">DSM 17368 / JCM 12287 / NRRL B-23963</strain>
    </source>
</reference>
<evidence type="ECO:0000256" key="9">
    <source>
        <dbReference type="ARBA" id="ARBA00022842"/>
    </source>
</evidence>
<dbReference type="HOGENOM" id="CLU_015961_6_1_10"/>
<evidence type="ECO:0000256" key="7">
    <source>
        <dbReference type="ARBA" id="ARBA00022800"/>
    </source>
</evidence>
<keyword evidence="10 11" id="KW-0694">RNA-binding</keyword>
<evidence type="ECO:0000256" key="11">
    <source>
        <dbReference type="RuleBase" id="RU003953"/>
    </source>
</evidence>
<keyword evidence="4" id="KW-0548">Nucleotidyltransferase</keyword>
<evidence type="ECO:0000256" key="6">
    <source>
        <dbReference type="ARBA" id="ARBA00022741"/>
    </source>
</evidence>
<keyword evidence="7" id="KW-0692">RNA repair</keyword>
<evidence type="ECO:0000256" key="2">
    <source>
        <dbReference type="ARBA" id="ARBA00022679"/>
    </source>
</evidence>
<evidence type="ECO:0000256" key="1">
    <source>
        <dbReference type="ARBA" id="ARBA00001946"/>
    </source>
</evidence>
<organism evidence="15 16">
    <name type="scientific">Owenweeksia hongkongensis (strain DSM 17368 / CIP 108786 / JCM 12287 / NRRL B-23963 / UST20020801)</name>
    <dbReference type="NCBI Taxonomy" id="926562"/>
    <lineage>
        <taxon>Bacteria</taxon>
        <taxon>Pseudomonadati</taxon>
        <taxon>Bacteroidota</taxon>
        <taxon>Flavobacteriia</taxon>
        <taxon>Flavobacteriales</taxon>
        <taxon>Owenweeksiaceae</taxon>
        <taxon>Owenweeksia</taxon>
    </lineage>
</organism>
<dbReference type="CDD" id="cd00077">
    <property type="entry name" value="HDc"/>
    <property type="match status" value="1"/>
</dbReference>
<dbReference type="PATRIC" id="fig|926562.3.peg.3538"/>
<evidence type="ECO:0000256" key="5">
    <source>
        <dbReference type="ARBA" id="ARBA00022723"/>
    </source>
</evidence>
<evidence type="ECO:0000256" key="3">
    <source>
        <dbReference type="ARBA" id="ARBA00022694"/>
    </source>
</evidence>
<dbReference type="Gene3D" id="1.10.3090.10">
    <property type="entry name" value="cca-adding enzyme, domain 2"/>
    <property type="match status" value="1"/>
</dbReference>
<feature type="domain" description="tRNA nucleotidyltransferase/poly(A) polymerase RNA and SrmB- binding" evidence="14">
    <location>
        <begin position="179"/>
        <end position="238"/>
    </location>
</feature>
<dbReference type="GO" id="GO:0042245">
    <property type="term" value="P:RNA repair"/>
    <property type="evidence" value="ECO:0007669"/>
    <property type="project" value="UniProtKB-KW"/>
</dbReference>
<dbReference type="PANTHER" id="PTHR47545">
    <property type="entry name" value="MULTIFUNCTIONAL CCA PROTEIN"/>
    <property type="match status" value="1"/>
</dbReference>
<dbReference type="KEGG" id="oho:Oweho_3518"/>
<dbReference type="GO" id="GO:0005524">
    <property type="term" value="F:ATP binding"/>
    <property type="evidence" value="ECO:0007669"/>
    <property type="project" value="UniProtKB-KW"/>
</dbReference>
<dbReference type="InterPro" id="IPR006674">
    <property type="entry name" value="HD_domain"/>
</dbReference>
<gene>
    <name evidence="15" type="ordered locus">Oweho_3518</name>
</gene>
<feature type="domain" description="HD" evidence="13">
    <location>
        <begin position="256"/>
        <end position="343"/>
    </location>
</feature>
<dbReference type="InterPro" id="IPR032828">
    <property type="entry name" value="PolyA_RNA-bd"/>
</dbReference>
<dbReference type="GO" id="GO:0008033">
    <property type="term" value="P:tRNA processing"/>
    <property type="evidence" value="ECO:0007669"/>
    <property type="project" value="UniProtKB-KW"/>
</dbReference>
<keyword evidence="2 11" id="KW-0808">Transferase</keyword>
<accession>G8R6K3</accession>
<evidence type="ECO:0000256" key="8">
    <source>
        <dbReference type="ARBA" id="ARBA00022840"/>
    </source>
</evidence>
<dbReference type="Gene3D" id="1.10.246.80">
    <property type="match status" value="1"/>
</dbReference>
<dbReference type="Proteomes" id="UP000005631">
    <property type="component" value="Chromosome"/>
</dbReference>
<evidence type="ECO:0000259" key="13">
    <source>
        <dbReference type="Pfam" id="PF01966"/>
    </source>
</evidence>
<feature type="domain" description="Poly A polymerase head" evidence="12">
    <location>
        <begin position="24"/>
        <end position="152"/>
    </location>
</feature>
<dbReference type="GO" id="GO:0016779">
    <property type="term" value="F:nucleotidyltransferase activity"/>
    <property type="evidence" value="ECO:0007669"/>
    <property type="project" value="UniProtKB-KW"/>
</dbReference>
<dbReference type="eggNOG" id="COG0617">
    <property type="taxonomic scope" value="Bacteria"/>
</dbReference>
<dbReference type="AlphaFoldDB" id="G8R6K3"/>
<dbReference type="FunFam" id="3.30.460.10:FF:000033">
    <property type="entry name" value="Poly A polymerase head domain protein"/>
    <property type="match status" value="1"/>
</dbReference>
<dbReference type="SUPFAM" id="SSF81891">
    <property type="entry name" value="Poly A polymerase C-terminal region-like"/>
    <property type="match status" value="1"/>
</dbReference>
<dbReference type="InterPro" id="IPR002646">
    <property type="entry name" value="PolA_pol_head_dom"/>
</dbReference>
<evidence type="ECO:0000259" key="14">
    <source>
        <dbReference type="Pfam" id="PF12627"/>
    </source>
</evidence>
<dbReference type="EMBL" id="CP003156">
    <property type="protein sequence ID" value="AEV34466.1"/>
    <property type="molecule type" value="Genomic_DNA"/>
</dbReference>
<dbReference type="InterPro" id="IPR043519">
    <property type="entry name" value="NT_sf"/>
</dbReference>
<sequence>MKEIIDHTIFKVIAEAADELQMDTYVVGGYVRDKILGRKNSKDIDFVSVGSGITLAKLVAKKLGRSKIAVFKNFGTAQVKYKDLELEFVGARKESYNRDSRKPIVEDGTLDDDQKRRDFTINAMAVSLNAKNYGELLDPFGGVSDLENKIIRTPLDPHITYSDDPLRMMRAIRFASQLNFKIEEKSFQAILETKERIDIISKERVSDELNKIMLSPKPSVGLRLFYESGLMEYFLPEIIALKGVEEVDGQLHKDNFYHTLQVVDNISETTDNLWLRYAALFHDIGKPVTKKFIKGTGWTFHNHEFVGSKMVFKIFKRLKLPLSDKLKYVQKIVRMSSRPIAVTDDQATDSAARRLLFDAGDDVNDLMLLCEADITTQNKKKKAGFLENFKTVRARLKEVEESDQIRNFQPPVDGAEIMEIFNIPPGREIGIIKEFIKEAILEGSIKNNHEEALALAVEKGKELGLDTKQ</sequence>
<comment type="similarity">
    <text evidence="11">Belongs to the tRNA nucleotidyltransferase/poly(A) polymerase family.</text>
</comment>